<feature type="compositionally biased region" description="Basic and acidic residues" evidence="1">
    <location>
        <begin position="77"/>
        <end position="90"/>
    </location>
</feature>
<feature type="region of interest" description="Disordered" evidence="1">
    <location>
        <begin position="1"/>
        <end position="95"/>
    </location>
</feature>
<feature type="compositionally biased region" description="Polar residues" evidence="1">
    <location>
        <begin position="22"/>
        <end position="41"/>
    </location>
</feature>
<evidence type="ECO:0000313" key="3">
    <source>
        <dbReference type="Proteomes" id="UP000242791"/>
    </source>
</evidence>
<sequence length="252" mass="28860">MQFEHRPTGDGLWKTKRPTPQRPQKLSPSSKRIFHSTTVSGVQRGYDHGNQHNEQKWKQYPLPSSQILRPQTISPEYKYDPNNNDHEKPSKHPPQLYRETLLYLPLEIKHAPQPLYTPFKKHGQKQLQQLSLRKSDNNNNISPPIHPTSPSTASSRPSTQKEAPPLPNLLPFLARVVQQGPHHWRRNHTHHRLSSTADKLLRSQMSSSHLSSSSSSSYPLRTTGGRFLSRDKEIRGSFLGMVVCVVVSVMWI</sequence>
<reference evidence="2 3" key="1">
    <citation type="submission" date="2015-08" db="EMBL/GenBank/DDBJ databases">
        <title>Emmonsia species relationships and genome sequence.</title>
        <authorList>
            <person name="Cuomo C.A."/>
            <person name="Schwartz I.S."/>
            <person name="Kenyon C."/>
            <person name="De Hoog G.S."/>
            <person name="Govender N.P."/>
            <person name="Botha A."/>
            <person name="Moreno L."/>
            <person name="De Vries M."/>
            <person name="Munoz J.F."/>
            <person name="Stielow J.B."/>
        </authorList>
    </citation>
    <scope>NUCLEOTIDE SEQUENCE [LARGE SCALE GENOMIC DNA]</scope>
    <source>
        <strain evidence="2 3">EI222</strain>
    </source>
</reference>
<feature type="compositionally biased region" description="Basic and acidic residues" evidence="1">
    <location>
        <begin position="45"/>
        <end position="57"/>
    </location>
</feature>
<protein>
    <submittedName>
        <fullName evidence="2">Uncharacterized protein</fullName>
    </submittedName>
</protein>
<feature type="region of interest" description="Disordered" evidence="1">
    <location>
        <begin position="201"/>
        <end position="222"/>
    </location>
</feature>
<feature type="compositionally biased region" description="Polar residues" evidence="1">
    <location>
        <begin position="62"/>
        <end position="74"/>
    </location>
</feature>
<keyword evidence="3" id="KW-1185">Reference proteome</keyword>
<feature type="compositionally biased region" description="Low complexity" evidence="1">
    <location>
        <begin position="203"/>
        <end position="217"/>
    </location>
</feature>
<accession>A0A1J9PVC6</accession>
<organism evidence="2 3">
    <name type="scientific">Blastomyces percursus</name>
    <dbReference type="NCBI Taxonomy" id="1658174"/>
    <lineage>
        <taxon>Eukaryota</taxon>
        <taxon>Fungi</taxon>
        <taxon>Dikarya</taxon>
        <taxon>Ascomycota</taxon>
        <taxon>Pezizomycotina</taxon>
        <taxon>Eurotiomycetes</taxon>
        <taxon>Eurotiomycetidae</taxon>
        <taxon>Onygenales</taxon>
        <taxon>Ajellomycetaceae</taxon>
        <taxon>Blastomyces</taxon>
    </lineage>
</organism>
<dbReference type="VEuPathDB" id="FungiDB:ACJ73_09461"/>
<dbReference type="OrthoDB" id="4186817at2759"/>
<evidence type="ECO:0000313" key="2">
    <source>
        <dbReference type="EMBL" id="OJD11827.1"/>
    </source>
</evidence>
<name>A0A1J9PVC6_9EURO</name>
<evidence type="ECO:0000256" key="1">
    <source>
        <dbReference type="SAM" id="MobiDB-lite"/>
    </source>
</evidence>
<dbReference type="EMBL" id="LGTZ01002682">
    <property type="protein sequence ID" value="OJD11827.1"/>
    <property type="molecule type" value="Genomic_DNA"/>
</dbReference>
<gene>
    <name evidence="2" type="ORF">ACJ73_09461</name>
</gene>
<comment type="caution">
    <text evidence="2">The sequence shown here is derived from an EMBL/GenBank/DDBJ whole genome shotgun (WGS) entry which is preliminary data.</text>
</comment>
<feature type="compositionally biased region" description="Low complexity" evidence="1">
    <location>
        <begin position="134"/>
        <end position="158"/>
    </location>
</feature>
<dbReference type="AlphaFoldDB" id="A0A1J9PVC6"/>
<feature type="region of interest" description="Disordered" evidence="1">
    <location>
        <begin position="134"/>
        <end position="166"/>
    </location>
</feature>
<dbReference type="Proteomes" id="UP000242791">
    <property type="component" value="Unassembled WGS sequence"/>
</dbReference>
<proteinExistence type="predicted"/>